<dbReference type="STRING" id="1112.A9D12_05635"/>
<accession>A0A192D6J5</accession>
<organism evidence="2 3">
    <name type="scientific">Erythrobacter neustonensis</name>
    <dbReference type="NCBI Taxonomy" id="1112"/>
    <lineage>
        <taxon>Bacteria</taxon>
        <taxon>Pseudomonadati</taxon>
        <taxon>Pseudomonadota</taxon>
        <taxon>Alphaproteobacteria</taxon>
        <taxon>Sphingomonadales</taxon>
        <taxon>Erythrobacteraceae</taxon>
        <taxon>Erythrobacter/Porphyrobacter group</taxon>
        <taxon>Erythrobacter</taxon>
    </lineage>
</organism>
<feature type="transmembrane region" description="Helical" evidence="1">
    <location>
        <begin position="71"/>
        <end position="95"/>
    </location>
</feature>
<evidence type="ECO:0000313" key="3">
    <source>
        <dbReference type="Proteomes" id="UP000078263"/>
    </source>
</evidence>
<feature type="transmembrane region" description="Helical" evidence="1">
    <location>
        <begin position="101"/>
        <end position="123"/>
    </location>
</feature>
<dbReference type="RefSeq" id="WP_068353763.1">
    <property type="nucleotide sequence ID" value="NZ_CP016033.1"/>
</dbReference>
<name>A0A192D6J5_9SPHN</name>
<dbReference type="AlphaFoldDB" id="A0A192D6J5"/>
<proteinExistence type="predicted"/>
<keyword evidence="1" id="KW-1133">Transmembrane helix</keyword>
<gene>
    <name evidence="2" type="ORF">A9D12_05635</name>
</gene>
<protein>
    <submittedName>
        <fullName evidence="2">Uncharacterized protein</fullName>
    </submittedName>
</protein>
<keyword evidence="1" id="KW-0472">Membrane</keyword>
<dbReference type="Proteomes" id="UP000078263">
    <property type="component" value="Chromosome"/>
</dbReference>
<dbReference type="EMBL" id="CP016033">
    <property type="protein sequence ID" value="ANK14123.1"/>
    <property type="molecule type" value="Genomic_DNA"/>
</dbReference>
<keyword evidence="1" id="KW-0812">Transmembrane</keyword>
<dbReference type="OrthoDB" id="5457135at2"/>
<evidence type="ECO:0000256" key="1">
    <source>
        <dbReference type="SAM" id="Phobius"/>
    </source>
</evidence>
<keyword evidence="3" id="KW-1185">Reference proteome</keyword>
<reference evidence="2 3" key="1">
    <citation type="submission" date="2016-05" db="EMBL/GenBank/DDBJ databases">
        <title>Compelete Genome Sequence of Bacteriochlorophyll-Synthesizing Bacterium Porphyrobacter neustonensis DSM 9434.</title>
        <authorList>
            <person name="Shi X.-L."/>
            <person name="Wu Y.-H."/>
            <person name="Cheng H."/>
            <person name="Xu L."/>
            <person name="Zhang X.-Q."/>
            <person name="Wang C.-S."/>
            <person name="Xu X.-W."/>
        </authorList>
    </citation>
    <scope>NUCLEOTIDE SEQUENCE [LARGE SCALE GENOMIC DNA]</scope>
    <source>
        <strain evidence="2 3">DSM 9434</strain>
    </source>
</reference>
<evidence type="ECO:0000313" key="2">
    <source>
        <dbReference type="EMBL" id="ANK14123.1"/>
    </source>
</evidence>
<dbReference type="KEGG" id="pns:A9D12_05635"/>
<sequence>MSLLTALLHVASIIGGGDWYRFFGAGEQMARLDEAGSWKPAIITGVIAIILAGWCLYALSGAGMVRRVPLLRTGLIAITVVLLARTACLAFPATWGPDASFAFMAVTSAITGIMGLAFAVGIAKSWRYMKPSSV</sequence>
<feature type="transmembrane region" description="Helical" evidence="1">
    <location>
        <begin position="40"/>
        <end position="59"/>
    </location>
</feature>